<evidence type="ECO:0008006" key="15">
    <source>
        <dbReference type="Google" id="ProtNLM"/>
    </source>
</evidence>
<evidence type="ECO:0000256" key="1">
    <source>
        <dbReference type="ARBA" id="ARBA00001971"/>
    </source>
</evidence>
<dbReference type="EMBL" id="JANIEX010002199">
    <property type="protein sequence ID" value="KAJ3551490.1"/>
    <property type="molecule type" value="Genomic_DNA"/>
</dbReference>
<comment type="subcellular location">
    <subcellularLocation>
        <location evidence="2">Membrane</location>
    </subcellularLocation>
</comment>
<evidence type="ECO:0000256" key="12">
    <source>
        <dbReference type="ARBA" id="ARBA00023136"/>
    </source>
</evidence>
<comment type="pathway">
    <text evidence="3">Secondary metabolite biosynthesis; terpenoid biosynthesis.</text>
</comment>
<dbReference type="PANTHER" id="PTHR24305">
    <property type="entry name" value="CYTOCHROME P450"/>
    <property type="match status" value="1"/>
</dbReference>
<keyword evidence="12" id="KW-0472">Membrane</keyword>
<comment type="caution">
    <text evidence="13">The sequence shown here is derived from an EMBL/GenBank/DDBJ whole genome shotgun (WGS) entry which is preliminary data.</text>
</comment>
<dbReference type="GO" id="GO:0016020">
    <property type="term" value="C:membrane"/>
    <property type="evidence" value="ECO:0007669"/>
    <property type="project" value="UniProtKB-SubCell"/>
</dbReference>
<dbReference type="GO" id="GO:0005506">
    <property type="term" value="F:iron ion binding"/>
    <property type="evidence" value="ECO:0007669"/>
    <property type="project" value="InterPro"/>
</dbReference>
<dbReference type="GO" id="GO:0020037">
    <property type="term" value="F:heme binding"/>
    <property type="evidence" value="ECO:0007669"/>
    <property type="project" value="InterPro"/>
</dbReference>
<evidence type="ECO:0000256" key="5">
    <source>
        <dbReference type="ARBA" id="ARBA00022617"/>
    </source>
</evidence>
<evidence type="ECO:0000256" key="8">
    <source>
        <dbReference type="ARBA" id="ARBA00022989"/>
    </source>
</evidence>
<evidence type="ECO:0000256" key="10">
    <source>
        <dbReference type="ARBA" id="ARBA00023004"/>
    </source>
</evidence>
<proteinExistence type="inferred from homology"/>
<evidence type="ECO:0000256" key="4">
    <source>
        <dbReference type="ARBA" id="ARBA00010617"/>
    </source>
</evidence>
<keyword evidence="7" id="KW-0479">Metal-binding</keyword>
<gene>
    <name evidence="13" type="ORF">NP233_g13071</name>
</gene>
<evidence type="ECO:0000313" key="13">
    <source>
        <dbReference type="EMBL" id="KAJ3551490.1"/>
    </source>
</evidence>
<name>A0AAD5VHF8_9AGAR</name>
<keyword evidence="6" id="KW-0812">Transmembrane</keyword>
<keyword evidence="11" id="KW-0503">Monooxygenase</keyword>
<evidence type="ECO:0000256" key="7">
    <source>
        <dbReference type="ARBA" id="ARBA00022723"/>
    </source>
</evidence>
<evidence type="ECO:0000256" key="9">
    <source>
        <dbReference type="ARBA" id="ARBA00023002"/>
    </source>
</evidence>
<protein>
    <recommendedName>
        <fullName evidence="15">Cytochrome P450</fullName>
    </recommendedName>
</protein>
<dbReference type="Pfam" id="PF00067">
    <property type="entry name" value="p450"/>
    <property type="match status" value="1"/>
</dbReference>
<dbReference type="InterPro" id="IPR036396">
    <property type="entry name" value="Cyt_P450_sf"/>
</dbReference>
<dbReference type="Gene3D" id="1.10.630.10">
    <property type="entry name" value="Cytochrome P450"/>
    <property type="match status" value="1"/>
</dbReference>
<dbReference type="SUPFAM" id="SSF48264">
    <property type="entry name" value="Cytochrome P450"/>
    <property type="match status" value="1"/>
</dbReference>
<evidence type="ECO:0000256" key="11">
    <source>
        <dbReference type="ARBA" id="ARBA00023033"/>
    </source>
</evidence>
<keyword evidence="5" id="KW-0349">Heme</keyword>
<dbReference type="AlphaFoldDB" id="A0AAD5VHF8"/>
<evidence type="ECO:0000256" key="3">
    <source>
        <dbReference type="ARBA" id="ARBA00004721"/>
    </source>
</evidence>
<evidence type="ECO:0000256" key="2">
    <source>
        <dbReference type="ARBA" id="ARBA00004370"/>
    </source>
</evidence>
<dbReference type="InterPro" id="IPR050121">
    <property type="entry name" value="Cytochrome_P450_monoxygenase"/>
</dbReference>
<accession>A0AAD5VHF8</accession>
<comment type="cofactor">
    <cofactor evidence="1">
        <name>heme</name>
        <dbReference type="ChEBI" id="CHEBI:30413"/>
    </cofactor>
</comment>
<evidence type="ECO:0000313" key="14">
    <source>
        <dbReference type="Proteomes" id="UP001213000"/>
    </source>
</evidence>
<organism evidence="13 14">
    <name type="scientific">Leucocoprinus birnbaumii</name>
    <dbReference type="NCBI Taxonomy" id="56174"/>
    <lineage>
        <taxon>Eukaryota</taxon>
        <taxon>Fungi</taxon>
        <taxon>Dikarya</taxon>
        <taxon>Basidiomycota</taxon>
        <taxon>Agaricomycotina</taxon>
        <taxon>Agaricomycetes</taxon>
        <taxon>Agaricomycetidae</taxon>
        <taxon>Agaricales</taxon>
        <taxon>Agaricineae</taxon>
        <taxon>Agaricaceae</taxon>
        <taxon>Leucocoprinus</taxon>
    </lineage>
</organism>
<sequence>MREMIPLFYEVTERVQSKVRDGSQEVDVLEWMSRTALKLIGQSGMGYSFDNLVGGPFGFFSNQFIFPLAAKFNFPRVKRFIAEHAPWKRVQDVREMVNIMHRTSIDIIQMKKNATNSSDPAVAKEMLEKKDIISILNEEVCGQVSTFIIAGTDTTSAALARVLDLLSTHQEIQTRLRNEIREAQKDGQLSYDQLVSLPFLDAVCRETLRLCPPLNFAAIRTARKDMLLPASKPVTSSNGDKVTEVVVPNGSNIIISDLGSNTNGLWGNDANVLRITFGSRASGIGTRSRAKEREEPFST</sequence>
<dbReference type="PANTHER" id="PTHR24305:SF166">
    <property type="entry name" value="CYTOCHROME P450 12A4, MITOCHONDRIAL-RELATED"/>
    <property type="match status" value="1"/>
</dbReference>
<keyword evidence="8" id="KW-1133">Transmembrane helix</keyword>
<dbReference type="GO" id="GO:0016705">
    <property type="term" value="F:oxidoreductase activity, acting on paired donors, with incorporation or reduction of molecular oxygen"/>
    <property type="evidence" value="ECO:0007669"/>
    <property type="project" value="InterPro"/>
</dbReference>
<comment type="similarity">
    <text evidence="4">Belongs to the cytochrome P450 family.</text>
</comment>
<keyword evidence="14" id="KW-1185">Reference proteome</keyword>
<reference evidence="13" key="1">
    <citation type="submission" date="2022-07" db="EMBL/GenBank/DDBJ databases">
        <title>Genome Sequence of Leucocoprinus birnbaumii.</title>
        <authorList>
            <person name="Buettner E."/>
        </authorList>
    </citation>
    <scope>NUCLEOTIDE SEQUENCE</scope>
    <source>
        <strain evidence="13">VT141</strain>
    </source>
</reference>
<dbReference type="GO" id="GO:0004497">
    <property type="term" value="F:monooxygenase activity"/>
    <property type="evidence" value="ECO:0007669"/>
    <property type="project" value="UniProtKB-KW"/>
</dbReference>
<keyword evidence="10" id="KW-0408">Iron</keyword>
<dbReference type="InterPro" id="IPR001128">
    <property type="entry name" value="Cyt_P450"/>
</dbReference>
<dbReference type="Proteomes" id="UP001213000">
    <property type="component" value="Unassembled WGS sequence"/>
</dbReference>
<keyword evidence="9" id="KW-0560">Oxidoreductase</keyword>
<evidence type="ECO:0000256" key="6">
    <source>
        <dbReference type="ARBA" id="ARBA00022692"/>
    </source>
</evidence>